<keyword evidence="2" id="KW-1185">Reference proteome</keyword>
<organism evidence="1 2">
    <name type="scientific">Coptis chinensis</name>
    <dbReference type="NCBI Taxonomy" id="261450"/>
    <lineage>
        <taxon>Eukaryota</taxon>
        <taxon>Viridiplantae</taxon>
        <taxon>Streptophyta</taxon>
        <taxon>Embryophyta</taxon>
        <taxon>Tracheophyta</taxon>
        <taxon>Spermatophyta</taxon>
        <taxon>Magnoliopsida</taxon>
        <taxon>Ranunculales</taxon>
        <taxon>Ranunculaceae</taxon>
        <taxon>Coptidoideae</taxon>
        <taxon>Coptis</taxon>
    </lineage>
</organism>
<dbReference type="AlphaFoldDB" id="A0A835I8T5"/>
<evidence type="ECO:0000313" key="1">
    <source>
        <dbReference type="EMBL" id="KAF9612078.1"/>
    </source>
</evidence>
<proteinExistence type="predicted"/>
<comment type="caution">
    <text evidence="1">The sequence shown here is derived from an EMBL/GenBank/DDBJ whole genome shotgun (WGS) entry which is preliminary data.</text>
</comment>
<accession>A0A835I8T5</accession>
<dbReference type="EMBL" id="JADFTS010000004">
    <property type="protein sequence ID" value="KAF9612078.1"/>
    <property type="molecule type" value="Genomic_DNA"/>
</dbReference>
<protein>
    <submittedName>
        <fullName evidence="1">Uncharacterized protein</fullName>
    </submittedName>
</protein>
<gene>
    <name evidence="1" type="ORF">IFM89_037997</name>
</gene>
<dbReference type="Proteomes" id="UP000631114">
    <property type="component" value="Unassembled WGS sequence"/>
</dbReference>
<evidence type="ECO:0000313" key="2">
    <source>
        <dbReference type="Proteomes" id="UP000631114"/>
    </source>
</evidence>
<sequence length="149" mass="16711">MQKTLLTTSKFICPLQHLRMKLMLLYGVISVISLNEVQTAWCSVDGLTEILTELDPQFQGCKTNTTVEETPVVVVIWETTQAPFPNVNHEDDESEDDFGKLIHRFKAQCAGEEFTSISILPPTPRQRNLAVGMPVWFIILAAIPAKLIV</sequence>
<reference evidence="1 2" key="1">
    <citation type="submission" date="2020-10" db="EMBL/GenBank/DDBJ databases">
        <title>The Coptis chinensis genome and diversification of protoberbering-type alkaloids.</title>
        <authorList>
            <person name="Wang B."/>
            <person name="Shu S."/>
            <person name="Song C."/>
            <person name="Liu Y."/>
        </authorList>
    </citation>
    <scope>NUCLEOTIDE SEQUENCE [LARGE SCALE GENOMIC DNA]</scope>
    <source>
        <strain evidence="1">HL-2020</strain>
        <tissue evidence="1">Leaf</tissue>
    </source>
</reference>
<name>A0A835I8T5_9MAGN</name>